<dbReference type="RefSeq" id="XP_056752583.1">
    <property type="nucleotide sequence ID" value="XM_056896798.1"/>
</dbReference>
<keyword evidence="4 7" id="KW-1133">Transmembrane helix</keyword>
<proteinExistence type="inferred from homology"/>
<feature type="region of interest" description="Disordered" evidence="6">
    <location>
        <begin position="1"/>
        <end position="22"/>
    </location>
</feature>
<dbReference type="Pfam" id="PF01490">
    <property type="entry name" value="Aa_trans"/>
    <property type="match status" value="1"/>
</dbReference>
<comment type="subcellular location">
    <subcellularLocation>
        <location evidence="1">Membrane</location>
        <topology evidence="1">Multi-pass membrane protein</topology>
    </subcellularLocation>
</comment>
<feature type="transmembrane region" description="Helical" evidence="7">
    <location>
        <begin position="275"/>
        <end position="297"/>
    </location>
</feature>
<feature type="transmembrane region" description="Helical" evidence="7">
    <location>
        <begin position="163"/>
        <end position="184"/>
    </location>
</feature>
<evidence type="ECO:0000256" key="3">
    <source>
        <dbReference type="ARBA" id="ARBA00022692"/>
    </source>
</evidence>
<keyword evidence="10" id="KW-1185">Reference proteome</keyword>
<dbReference type="PANTHER" id="PTHR22950:SF683">
    <property type="entry name" value="AMINO ACID TRANSPORTER (EUROFUNG)"/>
    <property type="match status" value="1"/>
</dbReference>
<feature type="transmembrane region" description="Helical" evidence="7">
    <location>
        <begin position="80"/>
        <end position="103"/>
    </location>
</feature>
<dbReference type="EMBL" id="JAQJAE010000003">
    <property type="protein sequence ID" value="KAJ5602785.1"/>
    <property type="molecule type" value="Genomic_DNA"/>
</dbReference>
<evidence type="ECO:0000256" key="4">
    <source>
        <dbReference type="ARBA" id="ARBA00022989"/>
    </source>
</evidence>
<accession>A0AAD6H3R7</accession>
<gene>
    <name evidence="9" type="ORF">N7537_005741</name>
</gene>
<feature type="transmembrane region" description="Helical" evidence="7">
    <location>
        <begin position="190"/>
        <end position="213"/>
    </location>
</feature>
<sequence length="498" mass="53289">MNQSKKDQIHENGHDIDNGAFHDLAPGENSKAPFQAPQDLFNSEEGEVDFRGVSWQGAAILIAKFQIGLGALSLPSTFHVLGFFPGVLCFVILAVITTVAGYVNGNARQYYPHMHSIGDAAELLLGKGAREFIGAIYYLYLALVAGAGMLTTSVALNALSDHGACTMAFLAVACGSAFIFGTSFRSLEKVAWLSWIGVASIVFAIWITAIACLTRDRPAGAPSGPINLDIRVLPKANFTEAMSAISTQLFALGASGTFFSVAAEMKEPQKFTRSLLCGQSFIVITNIAISSIMYGKIGQYLVSPALGSAGVLIKKLSYGIAFPGLLVTAILWSHIAAKYWFVRILRGTRHLQSNTVTHWTVWVGSMTVTVVFGFIIVGVVPFFDDFLSLVGALFNPVFTNVLPGLMVLFYLGEQPSIASDGVQRVETAKTISPIIWLPNAFKAYQNGWKQVLALVGGIFMIVSGVFIIVGGTYSAILSIQVSYNDGSVSGVFSCGDNS</sequence>
<dbReference type="InterPro" id="IPR013057">
    <property type="entry name" value="AA_transpt_TM"/>
</dbReference>
<dbReference type="GO" id="GO:0016020">
    <property type="term" value="C:membrane"/>
    <property type="evidence" value="ECO:0007669"/>
    <property type="project" value="UniProtKB-SubCell"/>
</dbReference>
<feature type="transmembrane region" description="Helical" evidence="7">
    <location>
        <begin position="317"/>
        <end position="341"/>
    </location>
</feature>
<keyword evidence="3 7" id="KW-0812">Transmembrane</keyword>
<feature type="compositionally biased region" description="Basic and acidic residues" evidence="6">
    <location>
        <begin position="1"/>
        <end position="17"/>
    </location>
</feature>
<evidence type="ECO:0000256" key="7">
    <source>
        <dbReference type="SAM" id="Phobius"/>
    </source>
</evidence>
<feature type="domain" description="Amino acid transporter transmembrane" evidence="8">
    <location>
        <begin position="53"/>
        <end position="408"/>
    </location>
</feature>
<name>A0AAD6H3R7_9EURO</name>
<evidence type="ECO:0000256" key="5">
    <source>
        <dbReference type="ARBA" id="ARBA00023136"/>
    </source>
</evidence>
<evidence type="ECO:0000256" key="1">
    <source>
        <dbReference type="ARBA" id="ARBA00004141"/>
    </source>
</evidence>
<dbReference type="Proteomes" id="UP001213799">
    <property type="component" value="Unassembled WGS sequence"/>
</dbReference>
<evidence type="ECO:0000313" key="10">
    <source>
        <dbReference type="Proteomes" id="UP001213799"/>
    </source>
</evidence>
<comment type="similarity">
    <text evidence="2">Belongs to the amino acid/polyamine transporter 2 family.</text>
</comment>
<evidence type="ECO:0000313" key="9">
    <source>
        <dbReference type="EMBL" id="KAJ5602785.1"/>
    </source>
</evidence>
<evidence type="ECO:0000259" key="8">
    <source>
        <dbReference type="Pfam" id="PF01490"/>
    </source>
</evidence>
<dbReference type="AlphaFoldDB" id="A0AAD6H3R7"/>
<feature type="transmembrane region" description="Helical" evidence="7">
    <location>
        <begin position="389"/>
        <end position="411"/>
    </location>
</feature>
<keyword evidence="5 7" id="KW-0472">Membrane</keyword>
<evidence type="ECO:0000256" key="6">
    <source>
        <dbReference type="SAM" id="MobiDB-lite"/>
    </source>
</evidence>
<dbReference type="GO" id="GO:0015179">
    <property type="term" value="F:L-amino acid transmembrane transporter activity"/>
    <property type="evidence" value="ECO:0007669"/>
    <property type="project" value="TreeGrafter"/>
</dbReference>
<feature type="transmembrane region" description="Helical" evidence="7">
    <location>
        <begin position="451"/>
        <end position="476"/>
    </location>
</feature>
<feature type="transmembrane region" description="Helical" evidence="7">
    <location>
        <begin position="135"/>
        <end position="156"/>
    </location>
</feature>
<comment type="caution">
    <text evidence="9">The sequence shown here is derived from an EMBL/GenBank/DDBJ whole genome shotgun (WGS) entry which is preliminary data.</text>
</comment>
<organism evidence="9 10">
    <name type="scientific">Penicillium hordei</name>
    <dbReference type="NCBI Taxonomy" id="40994"/>
    <lineage>
        <taxon>Eukaryota</taxon>
        <taxon>Fungi</taxon>
        <taxon>Dikarya</taxon>
        <taxon>Ascomycota</taxon>
        <taxon>Pezizomycotina</taxon>
        <taxon>Eurotiomycetes</taxon>
        <taxon>Eurotiomycetidae</taxon>
        <taxon>Eurotiales</taxon>
        <taxon>Aspergillaceae</taxon>
        <taxon>Penicillium</taxon>
    </lineage>
</organism>
<dbReference type="PANTHER" id="PTHR22950">
    <property type="entry name" value="AMINO ACID TRANSPORTER"/>
    <property type="match status" value="1"/>
</dbReference>
<reference evidence="9" key="1">
    <citation type="journal article" date="2023" name="IMA Fungus">
        <title>Comparative genomic study of the Penicillium genus elucidates a diverse pangenome and 15 lateral gene transfer events.</title>
        <authorList>
            <person name="Petersen C."/>
            <person name="Sorensen T."/>
            <person name="Nielsen M.R."/>
            <person name="Sondergaard T.E."/>
            <person name="Sorensen J.L."/>
            <person name="Fitzpatrick D.A."/>
            <person name="Frisvad J.C."/>
            <person name="Nielsen K.L."/>
        </authorList>
    </citation>
    <scope>NUCLEOTIDE SEQUENCE</scope>
    <source>
        <strain evidence="9">IBT 12815</strain>
    </source>
</reference>
<dbReference type="GeneID" id="81587040"/>
<evidence type="ECO:0000256" key="2">
    <source>
        <dbReference type="ARBA" id="ARBA00008066"/>
    </source>
</evidence>
<feature type="transmembrane region" description="Helical" evidence="7">
    <location>
        <begin position="361"/>
        <end position="383"/>
    </location>
</feature>
<protein>
    <submittedName>
        <fullName evidence="9">Amino acid transporter transmembrane</fullName>
    </submittedName>
</protein>
<reference evidence="9" key="2">
    <citation type="submission" date="2023-01" db="EMBL/GenBank/DDBJ databases">
        <authorList>
            <person name="Petersen C."/>
        </authorList>
    </citation>
    <scope>NUCLEOTIDE SEQUENCE</scope>
    <source>
        <strain evidence="9">IBT 12815</strain>
    </source>
</reference>